<keyword evidence="2 5" id="KW-0547">Nucleotide-binding</keyword>
<evidence type="ECO:0000256" key="4">
    <source>
        <dbReference type="ARBA" id="ARBA00022840"/>
    </source>
</evidence>
<dbReference type="InterPro" id="IPR017441">
    <property type="entry name" value="Protein_kinase_ATP_BS"/>
</dbReference>
<dbReference type="Gene3D" id="3.30.200.20">
    <property type="entry name" value="Phosphorylase Kinase, domain 1"/>
    <property type="match status" value="1"/>
</dbReference>
<dbReference type="OrthoDB" id="6111975at2"/>
<dbReference type="PANTHER" id="PTHR43289">
    <property type="entry name" value="MITOGEN-ACTIVATED PROTEIN KINASE KINASE KINASE 20-RELATED"/>
    <property type="match status" value="1"/>
</dbReference>
<evidence type="ECO:0000256" key="1">
    <source>
        <dbReference type="ARBA" id="ARBA00022679"/>
    </source>
</evidence>
<dbReference type="InterPro" id="IPR008271">
    <property type="entry name" value="Ser/Thr_kinase_AS"/>
</dbReference>
<dbReference type="Proteomes" id="UP000322214">
    <property type="component" value="Chromosome"/>
</dbReference>
<keyword evidence="6" id="KW-1133">Transmembrane helix</keyword>
<dbReference type="PANTHER" id="PTHR43289:SF6">
    <property type="entry name" value="SERINE_THREONINE-PROTEIN KINASE NEKL-3"/>
    <property type="match status" value="1"/>
</dbReference>
<evidence type="ECO:0000256" key="2">
    <source>
        <dbReference type="ARBA" id="ARBA00022741"/>
    </source>
</evidence>
<feature type="transmembrane region" description="Helical" evidence="6">
    <location>
        <begin position="508"/>
        <end position="527"/>
    </location>
</feature>
<proteinExistence type="predicted"/>
<dbReference type="STRING" id="980251.GCA_001642875_03742"/>
<keyword evidence="3 8" id="KW-0418">Kinase</keyword>
<evidence type="ECO:0000256" key="5">
    <source>
        <dbReference type="PROSITE-ProRule" id="PRU10141"/>
    </source>
</evidence>
<dbReference type="GO" id="GO:0005524">
    <property type="term" value="F:ATP binding"/>
    <property type="evidence" value="ECO:0007669"/>
    <property type="project" value="UniProtKB-UniRule"/>
</dbReference>
<dbReference type="PROSITE" id="PS00108">
    <property type="entry name" value="PROTEIN_KINASE_ST"/>
    <property type="match status" value="1"/>
</dbReference>
<dbReference type="PROSITE" id="PS50011">
    <property type="entry name" value="PROTEIN_KINASE_DOM"/>
    <property type="match status" value="1"/>
</dbReference>
<keyword evidence="4 5" id="KW-0067">ATP-binding</keyword>
<organism evidence="8 9">
    <name type="scientific">Mariniblastus fucicola</name>
    <dbReference type="NCBI Taxonomy" id="980251"/>
    <lineage>
        <taxon>Bacteria</taxon>
        <taxon>Pseudomonadati</taxon>
        <taxon>Planctomycetota</taxon>
        <taxon>Planctomycetia</taxon>
        <taxon>Pirellulales</taxon>
        <taxon>Pirellulaceae</taxon>
        <taxon>Mariniblastus</taxon>
    </lineage>
</organism>
<name>A0A5B9P5B8_9BACT</name>
<dbReference type="GO" id="GO:0004674">
    <property type="term" value="F:protein serine/threonine kinase activity"/>
    <property type="evidence" value="ECO:0007669"/>
    <property type="project" value="UniProtKB-EC"/>
</dbReference>
<keyword evidence="1 8" id="KW-0808">Transferase</keyword>
<feature type="domain" description="Protein kinase" evidence="7">
    <location>
        <begin position="69"/>
        <end position="337"/>
    </location>
</feature>
<dbReference type="SUPFAM" id="SSF56112">
    <property type="entry name" value="Protein kinase-like (PK-like)"/>
    <property type="match status" value="1"/>
</dbReference>
<dbReference type="AlphaFoldDB" id="A0A5B9P5B8"/>
<dbReference type="Gene3D" id="1.10.510.10">
    <property type="entry name" value="Transferase(Phosphotransferase) domain 1"/>
    <property type="match status" value="1"/>
</dbReference>
<dbReference type="RefSeq" id="WP_075085753.1">
    <property type="nucleotide sequence ID" value="NZ_CP042912.1"/>
</dbReference>
<evidence type="ECO:0000313" key="9">
    <source>
        <dbReference type="Proteomes" id="UP000322214"/>
    </source>
</evidence>
<evidence type="ECO:0000256" key="6">
    <source>
        <dbReference type="SAM" id="Phobius"/>
    </source>
</evidence>
<feature type="binding site" evidence="5">
    <location>
        <position position="98"/>
    </location>
    <ligand>
        <name>ATP</name>
        <dbReference type="ChEBI" id="CHEBI:30616"/>
    </ligand>
</feature>
<protein>
    <submittedName>
        <fullName evidence="8">Serine/threonine-protein kinase PrkC</fullName>
        <ecNumber evidence="8">2.7.11.1</ecNumber>
    </submittedName>
</protein>
<dbReference type="KEGG" id="mff:MFFC18_00190"/>
<evidence type="ECO:0000259" key="7">
    <source>
        <dbReference type="PROSITE" id="PS50011"/>
    </source>
</evidence>
<dbReference type="SMART" id="SM00220">
    <property type="entry name" value="S_TKc"/>
    <property type="match status" value="1"/>
</dbReference>
<dbReference type="Pfam" id="PF00069">
    <property type="entry name" value="Pkinase"/>
    <property type="match status" value="1"/>
</dbReference>
<accession>A0A5B9P5B8</accession>
<keyword evidence="6" id="KW-0472">Membrane</keyword>
<dbReference type="PROSITE" id="PS00107">
    <property type="entry name" value="PROTEIN_KINASE_ATP"/>
    <property type="match status" value="1"/>
</dbReference>
<evidence type="ECO:0000313" key="8">
    <source>
        <dbReference type="EMBL" id="QEG20172.1"/>
    </source>
</evidence>
<evidence type="ECO:0000256" key="3">
    <source>
        <dbReference type="ARBA" id="ARBA00022777"/>
    </source>
</evidence>
<dbReference type="EC" id="2.7.11.1" evidence="8"/>
<dbReference type="InterPro" id="IPR000719">
    <property type="entry name" value="Prot_kinase_dom"/>
</dbReference>
<gene>
    <name evidence="8" type="primary">prkC_1</name>
    <name evidence="8" type="ORF">MFFC18_00190</name>
</gene>
<dbReference type="InterPro" id="IPR011009">
    <property type="entry name" value="Kinase-like_dom_sf"/>
</dbReference>
<sequence length="529" mass="58228">MSQESALKVLHELTAAGLLSSDAVTRFSTEIESGADALLDKLLAENVITQWQADKFRAGQASDIFLGEYLVLRELGRGGMGTVLLARHRRMDREVAIKVLPVTAMESESAVARFYQEVKVAAKLIHPNIVHAYDAGEHHGFHYLVMEFVEGHDLAHVVHEIGPLPLSMALDYLRQAAVGLKWAHGEQVIHRDIKPSNLLLDSKGNIKILDMGLARGTGSNGTLDGKSIHLTTTGQVMGTVEFMSPEQAEDTRLADERSDIYSLGCTFYRLLNNVGPYSRDTVVKTILAHRNEPIPRLPQTGDPLQDGAQLIFEKMVAKRPEDRYQDMEQLISDIDQIDELENQDEPVTELRDDEVIEVPEPSMKVATKPVASEPIASEPVSTSREFPTTAVAIRIEDDGSITNLPSSSNVIDLSNNDLAHIAPTLATPGSASANTKPSQANVFRIEEDKPSRGLQLIIGAIVAFVLAVALPYGIAGLFVGTAVWWISRRHQKEMRTCIRAVDRIWMTRAAKFAALASVIIGVFRLVFFF</sequence>
<keyword evidence="6" id="KW-0812">Transmembrane</keyword>
<keyword evidence="9" id="KW-1185">Reference proteome</keyword>
<reference evidence="8 9" key="1">
    <citation type="submission" date="2019-08" db="EMBL/GenBank/DDBJ databases">
        <title>Deep-cultivation of Planctomycetes and their phenomic and genomic characterization uncovers novel biology.</title>
        <authorList>
            <person name="Wiegand S."/>
            <person name="Jogler M."/>
            <person name="Boedeker C."/>
            <person name="Pinto D."/>
            <person name="Vollmers J."/>
            <person name="Rivas-Marin E."/>
            <person name="Kohn T."/>
            <person name="Peeters S.H."/>
            <person name="Heuer A."/>
            <person name="Rast P."/>
            <person name="Oberbeckmann S."/>
            <person name="Bunk B."/>
            <person name="Jeske O."/>
            <person name="Meyerdierks A."/>
            <person name="Storesund J.E."/>
            <person name="Kallscheuer N."/>
            <person name="Luecker S."/>
            <person name="Lage O.M."/>
            <person name="Pohl T."/>
            <person name="Merkel B.J."/>
            <person name="Hornburger P."/>
            <person name="Mueller R.-W."/>
            <person name="Bruemmer F."/>
            <person name="Labrenz M."/>
            <person name="Spormann A.M."/>
            <person name="Op den Camp H."/>
            <person name="Overmann J."/>
            <person name="Amann R."/>
            <person name="Jetten M.S.M."/>
            <person name="Mascher T."/>
            <person name="Medema M.H."/>
            <person name="Devos D.P."/>
            <person name="Kaster A.-K."/>
            <person name="Ovreas L."/>
            <person name="Rohde M."/>
            <person name="Galperin M.Y."/>
            <person name="Jogler C."/>
        </authorList>
    </citation>
    <scope>NUCLEOTIDE SEQUENCE [LARGE SCALE GENOMIC DNA]</scope>
    <source>
        <strain evidence="8 9">FC18</strain>
    </source>
</reference>
<dbReference type="EMBL" id="CP042912">
    <property type="protein sequence ID" value="QEG20172.1"/>
    <property type="molecule type" value="Genomic_DNA"/>
</dbReference>
<feature type="transmembrane region" description="Helical" evidence="6">
    <location>
        <begin position="454"/>
        <end position="487"/>
    </location>
</feature>
<dbReference type="CDD" id="cd14014">
    <property type="entry name" value="STKc_PknB_like"/>
    <property type="match status" value="1"/>
</dbReference>